<sequence length="267" mass="30238">MDFRTSEFLAVDYGGDRRSTTRQGSRATTMERKMFENPYHVECALSRISRPRQNQLRVHESWTSGWSNTLRSPEVTDLPRKDDAYTSKLLAALLFVEMTAAVGSTLGFLKQADAINMPFWLTFGAFAISLIVLTIYITMGRKTYPANVLAYIFFLCASLIVLIHANLSGHMKFHIYNLEMATLCCMIGSLAFLVLSYLPFFRVTRKQLFYALPPILLTLFFAVLLSMKLYRETPWSSFGIVPMAAAIIVPSAFITTIMIKHYTLCAC</sequence>
<feature type="transmembrane region" description="Helical" evidence="1">
    <location>
        <begin position="208"/>
        <end position="227"/>
    </location>
</feature>
<gene>
    <name evidence="3" type="primary">LOC100899066</name>
</gene>
<feature type="transmembrane region" description="Helical" evidence="1">
    <location>
        <begin position="180"/>
        <end position="201"/>
    </location>
</feature>
<reference evidence="3" key="1">
    <citation type="submission" date="2025-08" db="UniProtKB">
        <authorList>
            <consortium name="RefSeq"/>
        </authorList>
    </citation>
    <scope>IDENTIFICATION</scope>
</reference>
<dbReference type="RefSeq" id="XP_003740525.1">
    <property type="nucleotide sequence ID" value="XM_003740477.1"/>
</dbReference>
<feature type="transmembrane region" description="Helical" evidence="1">
    <location>
        <begin position="115"/>
        <end position="136"/>
    </location>
</feature>
<keyword evidence="1" id="KW-1133">Transmembrane helix</keyword>
<feature type="transmembrane region" description="Helical" evidence="1">
    <location>
        <begin position="89"/>
        <end position="109"/>
    </location>
</feature>
<keyword evidence="1" id="KW-0472">Membrane</keyword>
<protein>
    <submittedName>
        <fullName evidence="3">Uncharacterized protein LOC100899066</fullName>
    </submittedName>
</protein>
<dbReference type="GeneID" id="100899066"/>
<evidence type="ECO:0000256" key="1">
    <source>
        <dbReference type="SAM" id="Phobius"/>
    </source>
</evidence>
<name>A0AAJ6VWU8_9ACAR</name>
<evidence type="ECO:0000313" key="3">
    <source>
        <dbReference type="RefSeq" id="XP_003740525.1"/>
    </source>
</evidence>
<organism evidence="2 3">
    <name type="scientific">Galendromus occidentalis</name>
    <name type="common">western predatory mite</name>
    <dbReference type="NCBI Taxonomy" id="34638"/>
    <lineage>
        <taxon>Eukaryota</taxon>
        <taxon>Metazoa</taxon>
        <taxon>Ecdysozoa</taxon>
        <taxon>Arthropoda</taxon>
        <taxon>Chelicerata</taxon>
        <taxon>Arachnida</taxon>
        <taxon>Acari</taxon>
        <taxon>Parasitiformes</taxon>
        <taxon>Mesostigmata</taxon>
        <taxon>Gamasina</taxon>
        <taxon>Phytoseioidea</taxon>
        <taxon>Phytoseiidae</taxon>
        <taxon>Typhlodrominae</taxon>
        <taxon>Galendromus</taxon>
    </lineage>
</organism>
<evidence type="ECO:0000313" key="2">
    <source>
        <dbReference type="Proteomes" id="UP000694867"/>
    </source>
</evidence>
<dbReference type="KEGG" id="goe:100899066"/>
<keyword evidence="2" id="KW-1185">Reference proteome</keyword>
<proteinExistence type="predicted"/>
<dbReference type="AlphaFoldDB" id="A0AAJ6VWU8"/>
<keyword evidence="1" id="KW-0812">Transmembrane</keyword>
<feature type="transmembrane region" description="Helical" evidence="1">
    <location>
        <begin position="148"/>
        <end position="168"/>
    </location>
</feature>
<dbReference type="Proteomes" id="UP000694867">
    <property type="component" value="Unplaced"/>
</dbReference>
<accession>A0AAJ6VWU8</accession>
<feature type="transmembrane region" description="Helical" evidence="1">
    <location>
        <begin position="239"/>
        <end position="259"/>
    </location>
</feature>